<keyword evidence="7 10" id="KW-0648">Protein biosynthesis</keyword>
<dbReference type="SUPFAM" id="SSF109604">
    <property type="entry name" value="HD-domain/PDEase-like"/>
    <property type="match status" value="1"/>
</dbReference>
<comment type="similarity">
    <text evidence="2 10">Belongs to the class-II aminoacyl-tRNA synthetase family.</text>
</comment>
<evidence type="ECO:0000259" key="11">
    <source>
        <dbReference type="Pfam" id="PF05746"/>
    </source>
</evidence>
<dbReference type="NCBIfam" id="TIGR00211">
    <property type="entry name" value="glyS"/>
    <property type="match status" value="1"/>
</dbReference>
<organism evidence="13 14">
    <name type="scientific">Halolactibacillus halophilus</name>
    <dbReference type="NCBI Taxonomy" id="306540"/>
    <lineage>
        <taxon>Bacteria</taxon>
        <taxon>Bacillati</taxon>
        <taxon>Bacillota</taxon>
        <taxon>Bacilli</taxon>
        <taxon>Bacillales</taxon>
        <taxon>Bacillaceae</taxon>
        <taxon>Halolactibacillus</taxon>
    </lineage>
</organism>
<dbReference type="PRINTS" id="PR01045">
    <property type="entry name" value="TRNASYNTHGB"/>
</dbReference>
<dbReference type="EMBL" id="FOXC01000001">
    <property type="protein sequence ID" value="SFO88412.1"/>
    <property type="molecule type" value="Genomic_DNA"/>
</dbReference>
<keyword evidence="8 10" id="KW-0030">Aminoacyl-tRNA synthetase</keyword>
<keyword evidence="15" id="KW-1185">Reference proteome</keyword>
<dbReference type="Pfam" id="PF05746">
    <property type="entry name" value="DALR_1"/>
    <property type="match status" value="1"/>
</dbReference>
<feature type="domain" description="DALR anticodon binding" evidence="11">
    <location>
        <begin position="586"/>
        <end position="681"/>
    </location>
</feature>
<dbReference type="Proteomes" id="UP000321547">
    <property type="component" value="Unassembled WGS sequence"/>
</dbReference>
<evidence type="ECO:0000256" key="6">
    <source>
        <dbReference type="ARBA" id="ARBA00022840"/>
    </source>
</evidence>
<evidence type="ECO:0000313" key="13">
    <source>
        <dbReference type="EMBL" id="SFO88412.1"/>
    </source>
</evidence>
<evidence type="ECO:0000313" key="12">
    <source>
        <dbReference type="EMBL" id="GEM00501.1"/>
    </source>
</evidence>
<dbReference type="Gene3D" id="1.10.730.10">
    <property type="entry name" value="Isoleucyl-tRNA Synthetase, Domain 1"/>
    <property type="match status" value="1"/>
</dbReference>
<comment type="subcellular location">
    <subcellularLocation>
        <location evidence="1 10">Cytoplasm</location>
    </subcellularLocation>
</comment>
<name>A0A1I5KU54_9BACI</name>
<dbReference type="PANTHER" id="PTHR30075:SF2">
    <property type="entry name" value="GLYCINE--TRNA LIGASE, CHLOROPLASTIC_MITOCHONDRIAL 2"/>
    <property type="match status" value="1"/>
</dbReference>
<evidence type="ECO:0000256" key="4">
    <source>
        <dbReference type="ARBA" id="ARBA00022598"/>
    </source>
</evidence>
<evidence type="ECO:0000256" key="10">
    <source>
        <dbReference type="HAMAP-Rule" id="MF_00255"/>
    </source>
</evidence>
<keyword evidence="3 10" id="KW-0963">Cytoplasm</keyword>
<dbReference type="InterPro" id="IPR015944">
    <property type="entry name" value="Gly-tRNA-synth_bsu"/>
</dbReference>
<evidence type="ECO:0000256" key="2">
    <source>
        <dbReference type="ARBA" id="ARBA00008226"/>
    </source>
</evidence>
<protein>
    <recommendedName>
        <fullName evidence="10">Glycine--tRNA ligase beta subunit</fullName>
        <ecNumber evidence="10">6.1.1.14</ecNumber>
    </recommendedName>
    <alternativeName>
        <fullName evidence="10">Glycyl-tRNA synthetase beta subunit</fullName>
        <shortName evidence="10">GlyRS</shortName>
    </alternativeName>
</protein>
<evidence type="ECO:0000256" key="5">
    <source>
        <dbReference type="ARBA" id="ARBA00022741"/>
    </source>
</evidence>
<keyword evidence="4 10" id="KW-0436">Ligase</keyword>
<sequence length="695" mass="79310">MTTSNVLFEIGLEEMPARFLSDTEKQLTEKTKAWLEASRLAYSEIDTFITPRRFAVLIHNLESKQPDLNEEVRGPKLQIAKDQAGEWSKAAIGFCKGQGKTVDDIVVKTVDGHDYIFVEKYIEGKLATAILPAFKDVVLSLNFPKNMRWGNRSLRFIRPIKWILALNDAEVIPFEIEGVTSGNETRGHRFLGQTITVKDALAYEAALKEEYVIADANKRQSMIVEQIKALETEQDFVVPIDEDLLEEVTHLVEYPTVFFGEFSQDFLDVPEEALITSMKEHQRYFPVRQTDQTLLPYFIAVRNGNRDHIDTVKRGNEKVLNARLKDAVFFYEEDQKQSIEANNEKLTRMVFQEKLGTLHDKVERVEAISQSVAIALQLDQPVVKDVRRAAEISKFDLVTQMVNEFTNLQGVMGEKYARLKGESDAVSIALNEQYMPRHAHDDLPASTVGQILSVSDKMDTIVGCIAVGLMPTGSQDPYALRRQAMGVVQILERFGWSLSFENLLDLIISHYETTSIEVDDYQVVNQNVTDFFRARVSFLAKERGIERDVVEAVTHRGLGQLHQLFIKAELLEEKRKDESFKQTEEALVRSMNLANKATTTEVEAHLFENESETALYQTLLEVRAAYEARISEEAYQEALSELEALTPAINRFFDETMVMVENEKVKNNRLALLNQVKQLVDLIGDFTQIEWKQQF</sequence>
<evidence type="ECO:0000256" key="7">
    <source>
        <dbReference type="ARBA" id="ARBA00022917"/>
    </source>
</evidence>
<evidence type="ECO:0000313" key="15">
    <source>
        <dbReference type="Proteomes" id="UP000321547"/>
    </source>
</evidence>
<comment type="catalytic activity">
    <reaction evidence="9 10">
        <text>tRNA(Gly) + glycine + ATP = glycyl-tRNA(Gly) + AMP + diphosphate</text>
        <dbReference type="Rhea" id="RHEA:16013"/>
        <dbReference type="Rhea" id="RHEA-COMP:9664"/>
        <dbReference type="Rhea" id="RHEA-COMP:9683"/>
        <dbReference type="ChEBI" id="CHEBI:30616"/>
        <dbReference type="ChEBI" id="CHEBI:33019"/>
        <dbReference type="ChEBI" id="CHEBI:57305"/>
        <dbReference type="ChEBI" id="CHEBI:78442"/>
        <dbReference type="ChEBI" id="CHEBI:78522"/>
        <dbReference type="ChEBI" id="CHEBI:456215"/>
        <dbReference type="EC" id="6.1.1.14"/>
    </reaction>
</comment>
<keyword evidence="6 10" id="KW-0067">ATP-binding</keyword>
<dbReference type="PROSITE" id="PS50861">
    <property type="entry name" value="AA_TRNA_LIGASE_II_GLYAB"/>
    <property type="match status" value="1"/>
</dbReference>
<dbReference type="AlphaFoldDB" id="A0A1I5KU54"/>
<reference evidence="12 15" key="2">
    <citation type="submission" date="2019-07" db="EMBL/GenBank/DDBJ databases">
        <title>Whole genome shotgun sequence of Halolactibacillus halophilus NBRC 100868.</title>
        <authorList>
            <person name="Hosoyama A."/>
            <person name="Uohara A."/>
            <person name="Ohji S."/>
            <person name="Ichikawa N."/>
        </authorList>
    </citation>
    <scope>NUCLEOTIDE SEQUENCE [LARGE SCALE GENOMIC DNA]</scope>
    <source>
        <strain evidence="12 15">NBRC 100868</strain>
    </source>
</reference>
<dbReference type="RefSeq" id="WP_089829173.1">
    <property type="nucleotide sequence ID" value="NZ_BJWI01000001.1"/>
</dbReference>
<evidence type="ECO:0000256" key="8">
    <source>
        <dbReference type="ARBA" id="ARBA00023146"/>
    </source>
</evidence>
<dbReference type="EMBL" id="BJWI01000001">
    <property type="protein sequence ID" value="GEM00501.1"/>
    <property type="molecule type" value="Genomic_DNA"/>
</dbReference>
<comment type="subunit">
    <text evidence="10">Tetramer of two alpha and two beta subunits.</text>
</comment>
<dbReference type="GO" id="GO:0006420">
    <property type="term" value="P:arginyl-tRNA aminoacylation"/>
    <property type="evidence" value="ECO:0007669"/>
    <property type="project" value="InterPro"/>
</dbReference>
<dbReference type="GO" id="GO:0004814">
    <property type="term" value="F:arginine-tRNA ligase activity"/>
    <property type="evidence" value="ECO:0007669"/>
    <property type="project" value="InterPro"/>
</dbReference>
<dbReference type="Pfam" id="PF02092">
    <property type="entry name" value="tRNA_synt_2f"/>
    <property type="match status" value="1"/>
</dbReference>
<dbReference type="STRING" id="306540.SAMN05421839_10140"/>
<dbReference type="GO" id="GO:0004820">
    <property type="term" value="F:glycine-tRNA ligase activity"/>
    <property type="evidence" value="ECO:0007669"/>
    <property type="project" value="UniProtKB-UniRule"/>
</dbReference>
<reference evidence="13 14" key="1">
    <citation type="submission" date="2016-10" db="EMBL/GenBank/DDBJ databases">
        <authorList>
            <person name="de Groot N.N."/>
        </authorList>
    </citation>
    <scope>NUCLEOTIDE SEQUENCE [LARGE SCALE GENOMIC DNA]</scope>
    <source>
        <strain evidence="13 14">DSM 17073</strain>
    </source>
</reference>
<dbReference type="InterPro" id="IPR008909">
    <property type="entry name" value="DALR_anticod-bd"/>
</dbReference>
<dbReference type="PANTHER" id="PTHR30075">
    <property type="entry name" value="GLYCYL-TRNA SYNTHETASE"/>
    <property type="match status" value="1"/>
</dbReference>
<dbReference type="HAMAP" id="MF_00255">
    <property type="entry name" value="Gly_tRNA_synth_beta"/>
    <property type="match status" value="1"/>
</dbReference>
<gene>
    <name evidence="10 12" type="primary">glyS</name>
    <name evidence="12" type="ORF">HHA03_00330</name>
    <name evidence="13" type="ORF">SAMN05421839_10140</name>
</gene>
<keyword evidence="5 10" id="KW-0547">Nucleotide-binding</keyword>
<evidence type="ECO:0000256" key="1">
    <source>
        <dbReference type="ARBA" id="ARBA00004496"/>
    </source>
</evidence>
<dbReference type="OrthoDB" id="9775440at2"/>
<dbReference type="Proteomes" id="UP000242243">
    <property type="component" value="Unassembled WGS sequence"/>
</dbReference>
<dbReference type="GO" id="GO:0006426">
    <property type="term" value="P:glycyl-tRNA aminoacylation"/>
    <property type="evidence" value="ECO:0007669"/>
    <property type="project" value="UniProtKB-UniRule"/>
</dbReference>
<dbReference type="EC" id="6.1.1.14" evidence="10"/>
<dbReference type="GO" id="GO:0005829">
    <property type="term" value="C:cytosol"/>
    <property type="evidence" value="ECO:0007669"/>
    <property type="project" value="TreeGrafter"/>
</dbReference>
<dbReference type="InterPro" id="IPR006194">
    <property type="entry name" value="Gly-tRNA-synth_heterodimer"/>
</dbReference>
<evidence type="ECO:0000256" key="3">
    <source>
        <dbReference type="ARBA" id="ARBA00022490"/>
    </source>
</evidence>
<evidence type="ECO:0000313" key="14">
    <source>
        <dbReference type="Proteomes" id="UP000242243"/>
    </source>
</evidence>
<accession>A0A1I5KU54</accession>
<dbReference type="GO" id="GO:0005524">
    <property type="term" value="F:ATP binding"/>
    <property type="evidence" value="ECO:0007669"/>
    <property type="project" value="UniProtKB-UniRule"/>
</dbReference>
<proteinExistence type="inferred from homology"/>
<evidence type="ECO:0000256" key="9">
    <source>
        <dbReference type="ARBA" id="ARBA00047937"/>
    </source>
</evidence>